<comment type="subcellular location">
    <subcellularLocation>
        <location evidence="1">Secreted</location>
    </subcellularLocation>
</comment>
<evidence type="ECO:0000259" key="6">
    <source>
        <dbReference type="Pfam" id="PF24517"/>
    </source>
</evidence>
<reference evidence="8" key="1">
    <citation type="journal article" date="2019" name="Int. J. Syst. Evol. Microbiol.">
        <title>The Global Catalogue of Microorganisms (GCM) 10K type strain sequencing project: providing services to taxonomists for standard genome sequencing and annotation.</title>
        <authorList>
            <consortium name="The Broad Institute Genomics Platform"/>
            <consortium name="The Broad Institute Genome Sequencing Center for Infectious Disease"/>
            <person name="Wu L."/>
            <person name="Ma J."/>
        </authorList>
    </citation>
    <scope>NUCLEOTIDE SEQUENCE [LARGE SCALE GENOMIC DNA]</scope>
    <source>
        <strain evidence="8">CGMCC 4.7397</strain>
    </source>
</reference>
<keyword evidence="8" id="KW-1185">Reference proteome</keyword>
<feature type="region of interest" description="Disordered" evidence="4">
    <location>
        <begin position="27"/>
        <end position="64"/>
    </location>
</feature>
<feature type="compositionally biased region" description="Low complexity" evidence="4">
    <location>
        <begin position="53"/>
        <end position="62"/>
    </location>
</feature>
<evidence type="ECO:0000256" key="5">
    <source>
        <dbReference type="SAM" id="SignalP"/>
    </source>
</evidence>
<evidence type="ECO:0000313" key="8">
    <source>
        <dbReference type="Proteomes" id="UP001596119"/>
    </source>
</evidence>
<dbReference type="NCBIfam" id="NF033679">
    <property type="entry name" value="DNRLRE_dom"/>
    <property type="match status" value="1"/>
</dbReference>
<proteinExistence type="predicted"/>
<evidence type="ECO:0000256" key="1">
    <source>
        <dbReference type="ARBA" id="ARBA00004613"/>
    </source>
</evidence>
<keyword evidence="2" id="KW-0964">Secreted</keyword>
<evidence type="ECO:0000256" key="2">
    <source>
        <dbReference type="ARBA" id="ARBA00022525"/>
    </source>
</evidence>
<dbReference type="Proteomes" id="UP001596119">
    <property type="component" value="Unassembled WGS sequence"/>
</dbReference>
<comment type="caution">
    <text evidence="7">The sequence shown here is derived from an EMBL/GenBank/DDBJ whole genome shotgun (WGS) entry which is preliminary data.</text>
</comment>
<evidence type="ECO:0000256" key="3">
    <source>
        <dbReference type="ARBA" id="ARBA00022729"/>
    </source>
</evidence>
<evidence type="ECO:0000313" key="7">
    <source>
        <dbReference type="EMBL" id="MFC5949969.1"/>
    </source>
</evidence>
<feature type="domain" description="Carbohydrate-binding module family 96" evidence="6">
    <location>
        <begin position="224"/>
        <end position="385"/>
    </location>
</feature>
<evidence type="ECO:0000256" key="4">
    <source>
        <dbReference type="SAM" id="MobiDB-lite"/>
    </source>
</evidence>
<dbReference type="RefSeq" id="WP_379567105.1">
    <property type="nucleotide sequence ID" value="NZ_JBHSQK010000041.1"/>
</dbReference>
<accession>A0ABW1ICJ8</accession>
<dbReference type="EMBL" id="JBHSQK010000041">
    <property type="protein sequence ID" value="MFC5949969.1"/>
    <property type="molecule type" value="Genomic_DNA"/>
</dbReference>
<keyword evidence="3 5" id="KW-0732">Signal</keyword>
<feature type="chain" id="PRO_5045732072" evidence="5">
    <location>
        <begin position="23"/>
        <end position="387"/>
    </location>
</feature>
<organism evidence="7 8">
    <name type="scientific">Pseudonocardia lutea</name>
    <dbReference type="NCBI Taxonomy" id="2172015"/>
    <lineage>
        <taxon>Bacteria</taxon>
        <taxon>Bacillati</taxon>
        <taxon>Actinomycetota</taxon>
        <taxon>Actinomycetes</taxon>
        <taxon>Pseudonocardiales</taxon>
        <taxon>Pseudonocardiaceae</taxon>
        <taxon>Pseudonocardia</taxon>
    </lineage>
</organism>
<protein>
    <submittedName>
        <fullName evidence="7">DNRLRE domain-containing protein</fullName>
    </submittedName>
</protein>
<dbReference type="Pfam" id="PF24517">
    <property type="entry name" value="CBM96"/>
    <property type="match status" value="1"/>
</dbReference>
<feature type="signal peptide" evidence="5">
    <location>
        <begin position="1"/>
        <end position="22"/>
    </location>
</feature>
<gene>
    <name evidence="7" type="ORF">ACFQH9_16980</name>
</gene>
<sequence>MVSRTATLLSLALSLGTAVVLAAAPAAASPAGPTPGPAAPSTPGSTGAGPGTGATASAASGSVVRPDGARTVTLYSGPVRVRRDAEWQPVDLTLRAGSDGVVRPVASPQDLTLTPTGPSVRYAGGGSAAVVWPTPLPTPQLDGPRAVYRQVRPGYDLEVEATRAGFVASVRKAGTPTGPAPELRLTGNAEAVPDGSAPLTEAESAVSRVVAAAPVTTDAPVPFDTTAQTTVRNTDTSGDPDLRLGSYDGKEVARSYLTFALTEAGSATVRSATLDLYQTWSASCRPRAWEVWTLPAGTTIGPKLRWANQPQGERLRATSTDTRGNAAACAPGWSSVDVTELVKEWTAAGATTGTVMLKAADETDPLSWKRFASAETATVPHLTVTLG</sequence>
<name>A0ABW1ICJ8_9PSEU</name>
<dbReference type="InterPro" id="IPR055372">
    <property type="entry name" value="CBM96"/>
</dbReference>